<protein>
    <submittedName>
        <fullName evidence="2">Uncharacterized protein</fullName>
    </submittedName>
</protein>
<evidence type="ECO:0000313" key="2">
    <source>
        <dbReference type="EMBL" id="KAJ7082881.1"/>
    </source>
</evidence>
<dbReference type="Proteomes" id="UP001222325">
    <property type="component" value="Unassembled WGS sequence"/>
</dbReference>
<dbReference type="EMBL" id="JARJCN010000043">
    <property type="protein sequence ID" value="KAJ7082881.1"/>
    <property type="molecule type" value="Genomic_DNA"/>
</dbReference>
<name>A0AAD6XRP0_9AGAR</name>
<organism evidence="2 3">
    <name type="scientific">Mycena belliarum</name>
    <dbReference type="NCBI Taxonomy" id="1033014"/>
    <lineage>
        <taxon>Eukaryota</taxon>
        <taxon>Fungi</taxon>
        <taxon>Dikarya</taxon>
        <taxon>Basidiomycota</taxon>
        <taxon>Agaricomycotina</taxon>
        <taxon>Agaricomycetes</taxon>
        <taxon>Agaricomycetidae</taxon>
        <taxon>Agaricales</taxon>
        <taxon>Marasmiineae</taxon>
        <taxon>Mycenaceae</taxon>
        <taxon>Mycena</taxon>
    </lineage>
</organism>
<evidence type="ECO:0000256" key="1">
    <source>
        <dbReference type="SAM" id="MobiDB-lite"/>
    </source>
</evidence>
<gene>
    <name evidence="2" type="ORF">B0H15DRAFT_851821</name>
</gene>
<dbReference type="AlphaFoldDB" id="A0AAD6XRP0"/>
<comment type="caution">
    <text evidence="2">The sequence shown here is derived from an EMBL/GenBank/DDBJ whole genome shotgun (WGS) entry which is preliminary data.</text>
</comment>
<keyword evidence="3" id="KW-1185">Reference proteome</keyword>
<accession>A0AAD6XRP0</accession>
<feature type="region of interest" description="Disordered" evidence="1">
    <location>
        <begin position="103"/>
        <end position="209"/>
    </location>
</feature>
<reference evidence="2" key="1">
    <citation type="submission" date="2023-03" db="EMBL/GenBank/DDBJ databases">
        <title>Massive genome expansion in bonnet fungi (Mycena s.s.) driven by repeated elements and novel gene families across ecological guilds.</title>
        <authorList>
            <consortium name="Lawrence Berkeley National Laboratory"/>
            <person name="Harder C.B."/>
            <person name="Miyauchi S."/>
            <person name="Viragh M."/>
            <person name="Kuo A."/>
            <person name="Thoen E."/>
            <person name="Andreopoulos B."/>
            <person name="Lu D."/>
            <person name="Skrede I."/>
            <person name="Drula E."/>
            <person name="Henrissat B."/>
            <person name="Morin E."/>
            <person name="Kohler A."/>
            <person name="Barry K."/>
            <person name="LaButti K."/>
            <person name="Morin E."/>
            <person name="Salamov A."/>
            <person name="Lipzen A."/>
            <person name="Mereny Z."/>
            <person name="Hegedus B."/>
            <person name="Baldrian P."/>
            <person name="Stursova M."/>
            <person name="Weitz H."/>
            <person name="Taylor A."/>
            <person name="Grigoriev I.V."/>
            <person name="Nagy L.G."/>
            <person name="Martin F."/>
            <person name="Kauserud H."/>
        </authorList>
    </citation>
    <scope>NUCLEOTIDE SEQUENCE</scope>
    <source>
        <strain evidence="2">CBHHK173m</strain>
    </source>
</reference>
<evidence type="ECO:0000313" key="3">
    <source>
        <dbReference type="Proteomes" id="UP001222325"/>
    </source>
</evidence>
<sequence>MPHTLAVLEPYNTSSTPPRMLRREWKAVKPHLQKSTSLPALQLIPRARPRFICRACGFVNFYNIPMCVWCATQPPESSVLAFEKTIPRIRTASAPPRVFWTPNELSLRAPRQKNTSHRESAFSGHVPTSPGLPPSGTRRPTSMLAAASGASTGRPQTHKRSHSQPNALRIGHPNRPYYSAIRKQSSPPSSHAMRPRSLSPASISPGPPTPQAYHWVDSMVFDVETLEEGIPFSFVSPIDEAQYPRQTQTLSARLTRRLASPVSALHSIGHEAEMRAALAALVRSSPDPRNRTGGVLKKLRRGVKGLVRRLSNEQ</sequence>
<proteinExistence type="predicted"/>